<accession>A0ABZ2CCK0</accession>
<reference evidence="1 2" key="1">
    <citation type="submission" date="2023-10" db="EMBL/GenBank/DDBJ databases">
        <title>Niallia locisalis sp.nov. isolated from a salt pond sample.</title>
        <authorList>
            <person name="Li X.-J."/>
            <person name="Dong L."/>
        </authorList>
    </citation>
    <scope>NUCLEOTIDE SEQUENCE [LARGE SCALE GENOMIC DNA]</scope>
    <source>
        <strain evidence="1 2">DSM 29761</strain>
    </source>
</reference>
<name>A0ABZ2CCK0_9BACI</name>
<dbReference type="EMBL" id="CP137640">
    <property type="protein sequence ID" value="WVX81509.1"/>
    <property type="molecule type" value="Genomic_DNA"/>
</dbReference>
<protein>
    <submittedName>
        <fullName evidence="1">YaaC family protein</fullName>
    </submittedName>
</protein>
<dbReference type="InterPro" id="IPR026988">
    <property type="entry name" value="YaaC-like"/>
</dbReference>
<evidence type="ECO:0000313" key="1">
    <source>
        <dbReference type="EMBL" id="WVX81509.1"/>
    </source>
</evidence>
<dbReference type="Proteomes" id="UP001357223">
    <property type="component" value="Chromosome"/>
</dbReference>
<dbReference type="Pfam" id="PF14175">
    <property type="entry name" value="YaaC"/>
    <property type="match status" value="1"/>
</dbReference>
<organism evidence="1 2">
    <name type="scientific">Niallia oryzisoli</name>
    <dbReference type="NCBI Taxonomy" id="1737571"/>
    <lineage>
        <taxon>Bacteria</taxon>
        <taxon>Bacillati</taxon>
        <taxon>Bacillota</taxon>
        <taxon>Bacilli</taxon>
        <taxon>Bacillales</taxon>
        <taxon>Bacillaceae</taxon>
        <taxon>Niallia</taxon>
    </lineage>
</organism>
<evidence type="ECO:0000313" key="2">
    <source>
        <dbReference type="Proteomes" id="UP001357223"/>
    </source>
</evidence>
<gene>
    <name evidence="1" type="ORF">R4Z09_00070</name>
</gene>
<keyword evidence="2" id="KW-1185">Reference proteome</keyword>
<proteinExistence type="predicted"/>
<sequence>MIHSYKDFHSFLPFFSASDTQSYLKKCYQKLSIEQAEQKSYENSYPFVYYLEHAQIYYQQAVQSPILIQPILLFYGFAHLIKACLLTADPHYPGNTSMLAHGVSTRKRKKQQYEFFQDEVKFQKNGLLSCMMENLFNIKHSEGDKVTMCELFKQIPELHPLFVQLEGNHTYIKVPIQHESFAFPKKVLDAFHMTENRFIDYLQTESSNSLIFKESLSDCLLFDYYDSKISLTPLKYNLEEQNFYFPLSRGKFLTYPEMITHYLLLYNLSMIARYETEWWSELLKTMPNKDYPFIVHFLKLTAKKGPFLVYQFLFNRLC</sequence>
<dbReference type="RefSeq" id="WP_338450437.1">
    <property type="nucleotide sequence ID" value="NZ_CP137640.1"/>
</dbReference>